<dbReference type="RefSeq" id="WP_151141654.1">
    <property type="nucleotide sequence ID" value="NZ_WAGX01000004.1"/>
</dbReference>
<evidence type="ECO:0000256" key="1">
    <source>
        <dbReference type="ARBA" id="ARBA00001911"/>
    </source>
</evidence>
<dbReference type="EMBL" id="WAGX01000004">
    <property type="protein sequence ID" value="KAB1439313.1"/>
    <property type="molecule type" value="Genomic_DNA"/>
</dbReference>
<organism evidence="6 7">
    <name type="scientific">Candidatus Galacturonatibacter soehngenii</name>
    <dbReference type="NCBI Taxonomy" id="2307010"/>
    <lineage>
        <taxon>Bacteria</taxon>
        <taxon>Bacillati</taxon>
        <taxon>Bacillota</taxon>
        <taxon>Clostridia</taxon>
        <taxon>Lachnospirales</taxon>
        <taxon>Lachnospiraceae</taxon>
        <taxon>Candidatus Galacturonatibacter</taxon>
    </lineage>
</organism>
<dbReference type="Gene3D" id="3.40.50.720">
    <property type="entry name" value="NAD(P)-binding Rossmann-like Domain"/>
    <property type="match status" value="1"/>
</dbReference>
<dbReference type="GO" id="GO:0042732">
    <property type="term" value="P:D-xylose metabolic process"/>
    <property type="evidence" value="ECO:0007669"/>
    <property type="project" value="InterPro"/>
</dbReference>
<keyword evidence="2" id="KW-0210">Decarboxylase</keyword>
<comment type="cofactor">
    <cofactor evidence="1">
        <name>NAD(+)</name>
        <dbReference type="ChEBI" id="CHEBI:57540"/>
    </cofactor>
</comment>
<evidence type="ECO:0000256" key="3">
    <source>
        <dbReference type="ARBA" id="ARBA00023027"/>
    </source>
</evidence>
<dbReference type="InterPro" id="IPR001509">
    <property type="entry name" value="Epimerase_deHydtase"/>
</dbReference>
<keyword evidence="7" id="KW-1185">Reference proteome</keyword>
<sequence>MSKQANLIESNAHTILEKIDLSALQGKSILITGASGLIGIHFLSCLKIIREQMKEPFQVFGIVNRKPLAFVKEFFDYEQAHMLQGDLTDIDFLKSLPNVDYIIHAASYGQPIRFMENPLKTLKLNTLATYLLFEKLNEGGKFLFVSSSEVYIGLNTPPFKESEIGTIMTNQPRACYVEAKRCGEAIVNVYRRKGVDAKIVRLSATYGPGTRLDDKRVISSFIQKAYKGDLKLMDHGRAVRAYCYVTDAVENMWNVLLHGKDDIYNIGGIYKNTIAQVAEIIGELIDVSVVYPDIPDEVNGSPEESWLDVEKINNEFKKTNYVMLKEGIKKTVEWYQLLQELE</sequence>
<dbReference type="PANTHER" id="PTHR43078:SF6">
    <property type="entry name" value="UDP-GLUCURONIC ACID DECARBOXYLASE 1"/>
    <property type="match status" value="1"/>
</dbReference>
<evidence type="ECO:0000313" key="6">
    <source>
        <dbReference type="EMBL" id="KAB1439313.1"/>
    </source>
</evidence>
<accession>A0A7V7QLN6</accession>
<protein>
    <submittedName>
        <fullName evidence="6">NAD-dependent epimerase/dehydratase family protein</fullName>
    </submittedName>
</protein>
<comment type="caution">
    <text evidence="6">The sequence shown here is derived from an EMBL/GenBank/DDBJ whole genome shotgun (WGS) entry which is preliminary data.</text>
</comment>
<reference evidence="6 7" key="2">
    <citation type="submission" date="2020-02" db="EMBL/GenBank/DDBJ databases">
        <title>Candidatus Galacturonibacter soehngenii shows hetero-acetogenic catabolism of galacturonic acid but lacks a canonical carbon monoxide dehydrogenase/acetyl-CoA synthase complex.</title>
        <authorList>
            <person name="Diender M."/>
            <person name="Stouten G.R."/>
            <person name="Petersen J.F."/>
            <person name="Nielsen P.H."/>
            <person name="Dueholm M.S."/>
            <person name="Pronk J.T."/>
            <person name="Van Loosdrecht M.C.M."/>
        </authorList>
    </citation>
    <scope>NUCLEOTIDE SEQUENCE [LARGE SCALE GENOMIC DNA]</scope>
    <source>
        <strain evidence="6">GalUA</strain>
    </source>
</reference>
<dbReference type="Pfam" id="PF01370">
    <property type="entry name" value="Epimerase"/>
    <property type="match status" value="1"/>
</dbReference>
<evidence type="ECO:0000259" key="5">
    <source>
        <dbReference type="Pfam" id="PF01370"/>
    </source>
</evidence>
<proteinExistence type="predicted"/>
<name>A0A7V7QLN6_9FIRM</name>
<keyword evidence="4" id="KW-0456">Lyase</keyword>
<feature type="domain" description="NAD-dependent epimerase/dehydratase" evidence="5">
    <location>
        <begin position="29"/>
        <end position="267"/>
    </location>
</feature>
<dbReference type="AlphaFoldDB" id="A0A7V7QLN6"/>
<dbReference type="InterPro" id="IPR036291">
    <property type="entry name" value="NAD(P)-bd_dom_sf"/>
</dbReference>
<evidence type="ECO:0000256" key="2">
    <source>
        <dbReference type="ARBA" id="ARBA00022793"/>
    </source>
</evidence>
<dbReference type="OrthoDB" id="9811743at2"/>
<evidence type="ECO:0000256" key="4">
    <source>
        <dbReference type="ARBA" id="ARBA00023239"/>
    </source>
</evidence>
<dbReference type="GO" id="GO:0005737">
    <property type="term" value="C:cytoplasm"/>
    <property type="evidence" value="ECO:0007669"/>
    <property type="project" value="TreeGrafter"/>
</dbReference>
<dbReference type="PANTHER" id="PTHR43078">
    <property type="entry name" value="UDP-GLUCURONIC ACID DECARBOXYLASE-RELATED"/>
    <property type="match status" value="1"/>
</dbReference>
<reference evidence="6 7" key="1">
    <citation type="submission" date="2019-09" db="EMBL/GenBank/DDBJ databases">
        <authorList>
            <person name="Valk L.C."/>
        </authorList>
    </citation>
    <scope>NUCLEOTIDE SEQUENCE [LARGE SCALE GENOMIC DNA]</scope>
    <source>
        <strain evidence="6">GalUA</strain>
    </source>
</reference>
<dbReference type="GO" id="GO:0048040">
    <property type="term" value="F:UDP-glucuronate decarboxylase activity"/>
    <property type="evidence" value="ECO:0007669"/>
    <property type="project" value="TreeGrafter"/>
</dbReference>
<gene>
    <name evidence="6" type="ORF">F7O84_02645</name>
</gene>
<evidence type="ECO:0000313" key="7">
    <source>
        <dbReference type="Proteomes" id="UP000461768"/>
    </source>
</evidence>
<dbReference type="SUPFAM" id="SSF51735">
    <property type="entry name" value="NAD(P)-binding Rossmann-fold domains"/>
    <property type="match status" value="1"/>
</dbReference>
<dbReference type="GO" id="GO:0070403">
    <property type="term" value="F:NAD+ binding"/>
    <property type="evidence" value="ECO:0007669"/>
    <property type="project" value="InterPro"/>
</dbReference>
<dbReference type="Proteomes" id="UP000461768">
    <property type="component" value="Unassembled WGS sequence"/>
</dbReference>
<keyword evidence="3" id="KW-0520">NAD</keyword>
<dbReference type="InterPro" id="IPR044516">
    <property type="entry name" value="UXS-like"/>
</dbReference>